<protein>
    <submittedName>
        <fullName evidence="2">Uncharacterized protein</fullName>
    </submittedName>
</protein>
<feature type="chain" id="PRO_5034948631" evidence="1">
    <location>
        <begin position="17"/>
        <end position="158"/>
    </location>
</feature>
<gene>
    <name evidence="2" type="ORF">FZEAL_8172</name>
</gene>
<reference evidence="2" key="1">
    <citation type="journal article" date="2020" name="BMC Genomics">
        <title>Correction to: Identification and distribution of gene clusters required for synthesis of sphingolipid metabolism inhibitors in diverse species of the filamentous fungus Fusarium.</title>
        <authorList>
            <person name="Kim H.S."/>
            <person name="Lohmar J.M."/>
            <person name="Busman M."/>
            <person name="Brown D.W."/>
            <person name="Naumann T.A."/>
            <person name="Divon H.H."/>
            <person name="Lysoe E."/>
            <person name="Uhlig S."/>
            <person name="Proctor R.H."/>
        </authorList>
    </citation>
    <scope>NUCLEOTIDE SEQUENCE</scope>
    <source>
        <strain evidence="2">NRRL 22465</strain>
    </source>
</reference>
<comment type="caution">
    <text evidence="2">The sequence shown here is derived from an EMBL/GenBank/DDBJ whole genome shotgun (WGS) entry which is preliminary data.</text>
</comment>
<evidence type="ECO:0000313" key="3">
    <source>
        <dbReference type="Proteomes" id="UP000635477"/>
    </source>
</evidence>
<feature type="signal peptide" evidence="1">
    <location>
        <begin position="1"/>
        <end position="16"/>
    </location>
</feature>
<keyword evidence="3" id="KW-1185">Reference proteome</keyword>
<evidence type="ECO:0000256" key="1">
    <source>
        <dbReference type="SAM" id="SignalP"/>
    </source>
</evidence>
<keyword evidence="1" id="KW-0732">Signal</keyword>
<dbReference type="OrthoDB" id="5093951at2759"/>
<dbReference type="EMBL" id="JABEYC010000688">
    <property type="protein sequence ID" value="KAF4974988.1"/>
    <property type="molecule type" value="Genomic_DNA"/>
</dbReference>
<organism evidence="2 3">
    <name type="scientific">Fusarium zealandicum</name>
    <dbReference type="NCBI Taxonomy" id="1053134"/>
    <lineage>
        <taxon>Eukaryota</taxon>
        <taxon>Fungi</taxon>
        <taxon>Dikarya</taxon>
        <taxon>Ascomycota</taxon>
        <taxon>Pezizomycotina</taxon>
        <taxon>Sordariomycetes</taxon>
        <taxon>Hypocreomycetidae</taxon>
        <taxon>Hypocreales</taxon>
        <taxon>Nectriaceae</taxon>
        <taxon>Fusarium</taxon>
        <taxon>Fusarium staphyleae species complex</taxon>
    </lineage>
</organism>
<name>A0A8H4XH32_9HYPO</name>
<evidence type="ECO:0000313" key="2">
    <source>
        <dbReference type="EMBL" id="KAF4974988.1"/>
    </source>
</evidence>
<proteinExistence type="predicted"/>
<dbReference type="AlphaFoldDB" id="A0A8H4XH32"/>
<sequence>MILLSALVSLLSLATSMVLHHEPPNGQLVYDSSNYHMECGMQTVLNITDCEKLYPEIRKLGAPSNGWWTKTDWAVTEWEHESCKATLVIKILPKGGLKIHTSHLINTGHFGLKTLCGETSQRALVKPQNGTWELYFTEPSWNISRPFTRQDSWNAYAL</sequence>
<reference evidence="2" key="2">
    <citation type="submission" date="2020-05" db="EMBL/GenBank/DDBJ databases">
        <authorList>
            <person name="Kim H.-S."/>
            <person name="Proctor R.H."/>
            <person name="Brown D.W."/>
        </authorList>
    </citation>
    <scope>NUCLEOTIDE SEQUENCE</scope>
    <source>
        <strain evidence="2">NRRL 22465</strain>
    </source>
</reference>
<dbReference type="Proteomes" id="UP000635477">
    <property type="component" value="Unassembled WGS sequence"/>
</dbReference>
<accession>A0A8H4XH32</accession>